<accession>A0A3M7PTX1</accession>
<gene>
    <name evidence="1" type="ORF">BpHYR1_044214</name>
</gene>
<comment type="caution">
    <text evidence="1">The sequence shown here is derived from an EMBL/GenBank/DDBJ whole genome shotgun (WGS) entry which is preliminary data.</text>
</comment>
<proteinExistence type="predicted"/>
<feature type="non-terminal residue" evidence="1">
    <location>
        <position position="73"/>
    </location>
</feature>
<evidence type="ECO:0000313" key="1">
    <source>
        <dbReference type="EMBL" id="RNA02215.1"/>
    </source>
</evidence>
<dbReference type="EMBL" id="REGN01008980">
    <property type="protein sequence ID" value="RNA02215.1"/>
    <property type="molecule type" value="Genomic_DNA"/>
</dbReference>
<reference evidence="1 2" key="1">
    <citation type="journal article" date="2018" name="Sci. Rep.">
        <title>Genomic signatures of local adaptation to the degree of environmental predictability in rotifers.</title>
        <authorList>
            <person name="Franch-Gras L."/>
            <person name="Hahn C."/>
            <person name="Garcia-Roger E.M."/>
            <person name="Carmona M.J."/>
            <person name="Serra M."/>
            <person name="Gomez A."/>
        </authorList>
    </citation>
    <scope>NUCLEOTIDE SEQUENCE [LARGE SCALE GENOMIC DNA]</scope>
    <source>
        <strain evidence="1">HYR1</strain>
    </source>
</reference>
<evidence type="ECO:0000313" key="2">
    <source>
        <dbReference type="Proteomes" id="UP000276133"/>
    </source>
</evidence>
<name>A0A3M7PTX1_BRAPC</name>
<keyword evidence="2" id="KW-1185">Reference proteome</keyword>
<organism evidence="1 2">
    <name type="scientific">Brachionus plicatilis</name>
    <name type="common">Marine rotifer</name>
    <name type="synonym">Brachionus muelleri</name>
    <dbReference type="NCBI Taxonomy" id="10195"/>
    <lineage>
        <taxon>Eukaryota</taxon>
        <taxon>Metazoa</taxon>
        <taxon>Spiralia</taxon>
        <taxon>Gnathifera</taxon>
        <taxon>Rotifera</taxon>
        <taxon>Eurotatoria</taxon>
        <taxon>Monogononta</taxon>
        <taxon>Pseudotrocha</taxon>
        <taxon>Ploima</taxon>
        <taxon>Brachionidae</taxon>
        <taxon>Brachionus</taxon>
    </lineage>
</organism>
<dbReference type="Proteomes" id="UP000276133">
    <property type="component" value="Unassembled WGS sequence"/>
</dbReference>
<protein>
    <submittedName>
        <fullName evidence="1">Uncharacterized protein</fullName>
    </submittedName>
</protein>
<sequence>MPITSKRMEIFEINAQNSGKTVQFSLFSENKFEKKKLPSSKNFKISNMSDAKSNFSLKDLQCELVVIFQDRAE</sequence>
<dbReference type="AlphaFoldDB" id="A0A3M7PTX1"/>